<keyword evidence="3" id="KW-0285">Flavoprotein</keyword>
<feature type="binding site" evidence="6">
    <location>
        <position position="241"/>
    </location>
    <ligand>
        <name>FAD</name>
        <dbReference type="ChEBI" id="CHEBI:57692"/>
    </ligand>
</feature>
<comment type="caution">
    <text evidence="8">The sequence shown here is derived from an EMBL/GenBank/DDBJ whole genome shotgun (WGS) entry which is preliminary data.</text>
</comment>
<dbReference type="GO" id="GO:0050660">
    <property type="term" value="F:flavin adenine dinucleotide binding"/>
    <property type="evidence" value="ECO:0007669"/>
    <property type="project" value="InterPro"/>
</dbReference>
<feature type="binding site" evidence="6">
    <location>
        <begin position="511"/>
        <end position="512"/>
    </location>
    <ligand>
        <name>FAD</name>
        <dbReference type="ChEBI" id="CHEBI:57692"/>
    </ligand>
</feature>
<comment type="cofactor">
    <cofactor evidence="1 6">
        <name>FAD</name>
        <dbReference type="ChEBI" id="CHEBI:57692"/>
    </cofactor>
</comment>
<protein>
    <submittedName>
        <fullName evidence="8">GMC oxidoreductase</fullName>
    </submittedName>
</protein>
<keyword evidence="9" id="KW-1185">Reference proteome</keyword>
<evidence type="ECO:0000256" key="3">
    <source>
        <dbReference type="ARBA" id="ARBA00022630"/>
    </source>
</evidence>
<dbReference type="Pfam" id="PF05199">
    <property type="entry name" value="GMC_oxred_C"/>
    <property type="match status" value="1"/>
</dbReference>
<evidence type="ECO:0000256" key="5">
    <source>
        <dbReference type="PIRSR" id="PIRSR000137-1"/>
    </source>
</evidence>
<dbReference type="InterPro" id="IPR036188">
    <property type="entry name" value="FAD/NAD-bd_sf"/>
</dbReference>
<dbReference type="OrthoDB" id="269227at2759"/>
<dbReference type="PROSITE" id="PS00624">
    <property type="entry name" value="GMC_OXRED_2"/>
    <property type="match status" value="1"/>
</dbReference>
<dbReference type="PANTHER" id="PTHR11552">
    <property type="entry name" value="GLUCOSE-METHANOL-CHOLINE GMC OXIDOREDUCTASE"/>
    <property type="match status" value="1"/>
</dbReference>
<organism evidence="8 9">
    <name type="scientific">Hydnum rufescens UP504</name>
    <dbReference type="NCBI Taxonomy" id="1448309"/>
    <lineage>
        <taxon>Eukaryota</taxon>
        <taxon>Fungi</taxon>
        <taxon>Dikarya</taxon>
        <taxon>Basidiomycota</taxon>
        <taxon>Agaricomycotina</taxon>
        <taxon>Agaricomycetes</taxon>
        <taxon>Cantharellales</taxon>
        <taxon>Hydnaceae</taxon>
        <taxon>Hydnum</taxon>
    </lineage>
</organism>
<feature type="active site" description="Proton donor" evidence="5">
    <location>
        <position position="512"/>
    </location>
</feature>
<dbReference type="Gene3D" id="3.30.560.10">
    <property type="entry name" value="Glucose Oxidase, domain 3"/>
    <property type="match status" value="1"/>
</dbReference>
<dbReference type="SUPFAM" id="SSF54373">
    <property type="entry name" value="FAD-linked reductases, C-terminal domain"/>
    <property type="match status" value="1"/>
</dbReference>
<dbReference type="InterPro" id="IPR000172">
    <property type="entry name" value="GMC_OxRdtase_N"/>
</dbReference>
<evidence type="ECO:0000313" key="9">
    <source>
        <dbReference type="Proteomes" id="UP000886523"/>
    </source>
</evidence>
<reference evidence="8" key="1">
    <citation type="journal article" date="2020" name="Nat. Commun.">
        <title>Large-scale genome sequencing of mycorrhizal fungi provides insights into the early evolution of symbiotic traits.</title>
        <authorList>
            <person name="Miyauchi S."/>
            <person name="Kiss E."/>
            <person name="Kuo A."/>
            <person name="Drula E."/>
            <person name="Kohler A."/>
            <person name="Sanchez-Garcia M."/>
            <person name="Morin E."/>
            <person name="Andreopoulos B."/>
            <person name="Barry K.W."/>
            <person name="Bonito G."/>
            <person name="Buee M."/>
            <person name="Carver A."/>
            <person name="Chen C."/>
            <person name="Cichocki N."/>
            <person name="Clum A."/>
            <person name="Culley D."/>
            <person name="Crous P.W."/>
            <person name="Fauchery L."/>
            <person name="Girlanda M."/>
            <person name="Hayes R.D."/>
            <person name="Keri Z."/>
            <person name="LaButti K."/>
            <person name="Lipzen A."/>
            <person name="Lombard V."/>
            <person name="Magnuson J."/>
            <person name="Maillard F."/>
            <person name="Murat C."/>
            <person name="Nolan M."/>
            <person name="Ohm R.A."/>
            <person name="Pangilinan J."/>
            <person name="Pereira M.F."/>
            <person name="Perotto S."/>
            <person name="Peter M."/>
            <person name="Pfister S."/>
            <person name="Riley R."/>
            <person name="Sitrit Y."/>
            <person name="Stielow J.B."/>
            <person name="Szollosi G."/>
            <person name="Zifcakova L."/>
            <person name="Stursova M."/>
            <person name="Spatafora J.W."/>
            <person name="Tedersoo L."/>
            <person name="Vaario L.M."/>
            <person name="Yamada A."/>
            <person name="Yan M."/>
            <person name="Wang P."/>
            <person name="Xu J."/>
            <person name="Bruns T."/>
            <person name="Baldrian P."/>
            <person name="Vilgalys R."/>
            <person name="Dunand C."/>
            <person name="Henrissat B."/>
            <person name="Grigoriev I.V."/>
            <person name="Hibbett D."/>
            <person name="Nagy L.G."/>
            <person name="Martin F.M."/>
        </authorList>
    </citation>
    <scope>NUCLEOTIDE SEQUENCE</scope>
    <source>
        <strain evidence="8">UP504</strain>
    </source>
</reference>
<dbReference type="InterPro" id="IPR012132">
    <property type="entry name" value="GMC_OxRdtase"/>
</dbReference>
<comment type="similarity">
    <text evidence="2">Belongs to the GMC oxidoreductase family.</text>
</comment>
<dbReference type="PANTHER" id="PTHR11552:SF147">
    <property type="entry name" value="CHOLINE DEHYDROGENASE, MITOCHONDRIAL"/>
    <property type="match status" value="1"/>
</dbReference>
<keyword evidence="4 6" id="KW-0274">FAD</keyword>
<feature type="domain" description="Glucose-methanol-choline oxidoreductase N-terminal" evidence="7">
    <location>
        <begin position="282"/>
        <end position="296"/>
    </location>
</feature>
<dbReference type="EMBL" id="MU128930">
    <property type="protein sequence ID" value="KAF9517673.1"/>
    <property type="molecule type" value="Genomic_DNA"/>
</dbReference>
<proteinExistence type="inferred from homology"/>
<dbReference type="Pfam" id="PF00732">
    <property type="entry name" value="GMC_oxred_N"/>
    <property type="match status" value="1"/>
</dbReference>
<dbReference type="PIRSF" id="PIRSF000137">
    <property type="entry name" value="Alcohol_oxidase"/>
    <property type="match status" value="1"/>
</dbReference>
<evidence type="ECO:0000256" key="6">
    <source>
        <dbReference type="PIRSR" id="PIRSR000137-2"/>
    </source>
</evidence>
<evidence type="ECO:0000313" key="8">
    <source>
        <dbReference type="EMBL" id="KAF9517673.1"/>
    </source>
</evidence>
<dbReference type="SUPFAM" id="SSF51905">
    <property type="entry name" value="FAD/NAD(P)-binding domain"/>
    <property type="match status" value="1"/>
</dbReference>
<dbReference type="AlphaFoldDB" id="A0A9P6E0D6"/>
<evidence type="ECO:0000256" key="1">
    <source>
        <dbReference type="ARBA" id="ARBA00001974"/>
    </source>
</evidence>
<feature type="binding site" evidence="6">
    <location>
        <position position="96"/>
    </location>
    <ligand>
        <name>FAD</name>
        <dbReference type="ChEBI" id="CHEBI:57692"/>
    </ligand>
</feature>
<evidence type="ECO:0000256" key="2">
    <source>
        <dbReference type="ARBA" id="ARBA00010790"/>
    </source>
</evidence>
<dbReference type="GO" id="GO:0016614">
    <property type="term" value="F:oxidoreductase activity, acting on CH-OH group of donors"/>
    <property type="evidence" value="ECO:0007669"/>
    <property type="project" value="InterPro"/>
</dbReference>
<dbReference type="Proteomes" id="UP000886523">
    <property type="component" value="Unassembled WGS sequence"/>
</dbReference>
<evidence type="ECO:0000256" key="4">
    <source>
        <dbReference type="ARBA" id="ARBA00022827"/>
    </source>
</evidence>
<feature type="binding site" evidence="6">
    <location>
        <begin position="557"/>
        <end position="558"/>
    </location>
    <ligand>
        <name>FAD</name>
        <dbReference type="ChEBI" id="CHEBI:57692"/>
    </ligand>
</feature>
<name>A0A9P6E0D6_9AGAM</name>
<dbReference type="Gene3D" id="3.50.50.60">
    <property type="entry name" value="FAD/NAD(P)-binding domain"/>
    <property type="match status" value="1"/>
</dbReference>
<evidence type="ECO:0000259" key="7">
    <source>
        <dbReference type="PROSITE" id="PS00624"/>
    </source>
</evidence>
<accession>A0A9P6E0D6</accession>
<dbReference type="InterPro" id="IPR007867">
    <property type="entry name" value="GMC_OxRtase_C"/>
</dbReference>
<sequence>MALPQDISKQEYSFIVVGGGTAGAVVASRLSEDPSFKVLLLEAGGPNSYRPETTAPLRAIQASPGQDYNWPYVLQPQAGLGGRTVDYPRGKILGGTSVINFMFYMRSSIEEWDRIAHITGDDGWSWKSIFHLARQSEQFVLPTDGRDISRDYDHGVHGYSGPIRASLANTPAPMYQRIIQAAHETHDHRFRYNKDINAGHPLGIGWLPGSNGGGTRSTSTDYLTPEVIQRPNLHILTGAHVTKVLFKNEGDEPVAVGVEFQTSESGPKFIVHATNEVILSAGAVNSPQILLLSGIGDKAQLDKFNIPVVRDLPDVGKGLQDHPILFNQVYVNTTQTWDDVFRDPKVLQEAQAQFNRHRTGPLANLVAQVVGFFRLPPNSPIYEVPGVKDESPGPHSPQFELLFGDGFLSTLEKIPEEGHFATLAVVPLSPSSRGSITLQSSDPFAAPLIDPAFFAEKIDLAIAIEGIKAARDFAKSHAFKGHIGAEYGALAHAHTDAELEAYIRKYTIALWHPTSSTALSAKGSHHGVLDPDLTVKGVKGLRVVDAGAFPYVPAAHPQGLIYILAERASAIIAAKYHHK</sequence>
<gene>
    <name evidence="8" type="ORF">BS47DRAFT_472647</name>
</gene>
<feature type="active site" description="Proton acceptor" evidence="5">
    <location>
        <position position="556"/>
    </location>
</feature>